<evidence type="ECO:0000256" key="1">
    <source>
        <dbReference type="SAM" id="MobiDB-lite"/>
    </source>
</evidence>
<feature type="compositionally biased region" description="Low complexity" evidence="1">
    <location>
        <begin position="158"/>
        <end position="171"/>
    </location>
</feature>
<dbReference type="OrthoDB" id="7778587at2"/>
<accession>A0A1N6P105</accession>
<dbReference type="Proteomes" id="UP000323956">
    <property type="component" value="Unassembled WGS sequence"/>
</dbReference>
<organism evidence="2 3">
    <name type="scientific">Paracoccus thiocyanatus</name>
    <dbReference type="NCBI Taxonomy" id="34006"/>
    <lineage>
        <taxon>Bacteria</taxon>
        <taxon>Pseudomonadati</taxon>
        <taxon>Pseudomonadota</taxon>
        <taxon>Alphaproteobacteria</taxon>
        <taxon>Rhodobacterales</taxon>
        <taxon>Paracoccaceae</taxon>
        <taxon>Paracoccus</taxon>
    </lineage>
</organism>
<dbReference type="AlphaFoldDB" id="A0A1N6P105"/>
<sequence>MRNDLNASERRLIAALDRIDRFLDRTALARAEHAQTVADPEAGARLDALEAENRRLSQELAALHEREAATLDACEARLAEAHARLLRSGQEAARLSAANDALAEANRNLIDAREGEGDPDGIRAAMAAEIESLHAARAAEVAQMGEIVEALERMVGAPDPAAPALQPAAAGDGDDLDGERG</sequence>
<feature type="compositionally biased region" description="Acidic residues" evidence="1">
    <location>
        <begin position="172"/>
        <end position="181"/>
    </location>
</feature>
<gene>
    <name evidence="2" type="ORF">SAMN05421641_102194</name>
</gene>
<evidence type="ECO:0000313" key="2">
    <source>
        <dbReference type="EMBL" id="SIP98034.1"/>
    </source>
</evidence>
<dbReference type="RefSeq" id="WP_149764053.1">
    <property type="nucleotide sequence ID" value="NZ_FTMK01000002.1"/>
</dbReference>
<evidence type="ECO:0000313" key="3">
    <source>
        <dbReference type="Proteomes" id="UP000323956"/>
    </source>
</evidence>
<feature type="region of interest" description="Disordered" evidence="1">
    <location>
        <begin position="158"/>
        <end position="181"/>
    </location>
</feature>
<proteinExistence type="predicted"/>
<name>A0A1N6P105_9RHOB</name>
<protein>
    <submittedName>
        <fullName evidence="2">Uncharacterized protein</fullName>
    </submittedName>
</protein>
<dbReference type="EMBL" id="FTMK01000002">
    <property type="protein sequence ID" value="SIP98034.1"/>
    <property type="molecule type" value="Genomic_DNA"/>
</dbReference>
<reference evidence="2 3" key="1">
    <citation type="submission" date="2017-01" db="EMBL/GenBank/DDBJ databases">
        <authorList>
            <person name="Varghese N."/>
            <person name="Submissions S."/>
        </authorList>
    </citation>
    <scope>NUCLEOTIDE SEQUENCE [LARGE SCALE GENOMIC DNA]</scope>
    <source>
        <strain evidence="2 3">ATCC 700171</strain>
    </source>
</reference>